<evidence type="ECO:0000313" key="2">
    <source>
        <dbReference type="EMBL" id="KAF0356606.1"/>
    </source>
</evidence>
<name>A0A8H3WWC5_GIGMA</name>
<keyword evidence="3" id="KW-1185">Reference proteome</keyword>
<proteinExistence type="predicted"/>
<reference evidence="2 3" key="1">
    <citation type="journal article" date="2019" name="Environ. Microbiol.">
        <title>At the nexus of three kingdoms: the genome of the mycorrhizal fungus Gigaspora margarita provides insights into plant, endobacterial and fungal interactions.</title>
        <authorList>
            <person name="Venice F."/>
            <person name="Ghignone S."/>
            <person name="Salvioli di Fossalunga A."/>
            <person name="Amselem J."/>
            <person name="Novero M."/>
            <person name="Xianan X."/>
            <person name="Sedzielewska Toro K."/>
            <person name="Morin E."/>
            <person name="Lipzen A."/>
            <person name="Grigoriev I.V."/>
            <person name="Henrissat B."/>
            <person name="Martin F.M."/>
            <person name="Bonfante P."/>
        </authorList>
    </citation>
    <scope>NUCLEOTIDE SEQUENCE [LARGE SCALE GENOMIC DNA]</scope>
    <source>
        <strain evidence="2 3">BEG34</strain>
    </source>
</reference>
<dbReference type="AlphaFoldDB" id="A0A8H3WWC5"/>
<accession>A0A8H3WWC5</accession>
<protein>
    <submittedName>
        <fullName evidence="2">Uncharacterized protein</fullName>
    </submittedName>
</protein>
<keyword evidence="1" id="KW-0175">Coiled coil</keyword>
<sequence length="115" mass="13477">MTHRYSAIRTARNARTARSSVSGNLALYNTINQISKENQRLSKEIKQLRKRIKELEKLLAEQDKIIEAQSIQTTSTNERDELLRRIEILENLLDYNVFNVKKENIGEDERSYVVL</sequence>
<dbReference type="Proteomes" id="UP000439903">
    <property type="component" value="Unassembled WGS sequence"/>
</dbReference>
<feature type="coiled-coil region" evidence="1">
    <location>
        <begin position="31"/>
        <end position="72"/>
    </location>
</feature>
<dbReference type="EMBL" id="WTPW01003022">
    <property type="protein sequence ID" value="KAF0356606.1"/>
    <property type="molecule type" value="Genomic_DNA"/>
</dbReference>
<comment type="caution">
    <text evidence="2">The sequence shown here is derived from an EMBL/GenBank/DDBJ whole genome shotgun (WGS) entry which is preliminary data.</text>
</comment>
<organism evidence="2 3">
    <name type="scientific">Gigaspora margarita</name>
    <dbReference type="NCBI Taxonomy" id="4874"/>
    <lineage>
        <taxon>Eukaryota</taxon>
        <taxon>Fungi</taxon>
        <taxon>Fungi incertae sedis</taxon>
        <taxon>Mucoromycota</taxon>
        <taxon>Glomeromycotina</taxon>
        <taxon>Glomeromycetes</taxon>
        <taxon>Diversisporales</taxon>
        <taxon>Gigasporaceae</taxon>
        <taxon>Gigaspora</taxon>
    </lineage>
</organism>
<evidence type="ECO:0000313" key="3">
    <source>
        <dbReference type="Proteomes" id="UP000439903"/>
    </source>
</evidence>
<evidence type="ECO:0000256" key="1">
    <source>
        <dbReference type="SAM" id="Coils"/>
    </source>
</evidence>
<gene>
    <name evidence="2" type="ORF">F8M41_014723</name>
</gene>